<evidence type="ECO:0000313" key="6">
    <source>
        <dbReference type="EMBL" id="MFC4859075.1"/>
    </source>
</evidence>
<name>A0ABV9SF84_9PSEU</name>
<dbReference type="InterPro" id="IPR036259">
    <property type="entry name" value="MFS_trans_sf"/>
</dbReference>
<feature type="transmembrane region" description="Helical" evidence="5">
    <location>
        <begin position="267"/>
        <end position="286"/>
    </location>
</feature>
<evidence type="ECO:0000256" key="1">
    <source>
        <dbReference type="ARBA" id="ARBA00004141"/>
    </source>
</evidence>
<dbReference type="Proteomes" id="UP001595859">
    <property type="component" value="Unassembled WGS sequence"/>
</dbReference>
<dbReference type="PROSITE" id="PS00216">
    <property type="entry name" value="SUGAR_TRANSPORT_1"/>
    <property type="match status" value="1"/>
</dbReference>
<sequence>MTGTQARNRYLFLLALRWFPVGLWVPLVVLLPLDRGLTLAEAGLAASLQGFVVLALELPTGGLSDSWGRRPVLLLSSVIGLASVTVLVFADTFAMFALVWVLQGVYRALDSGPLESWYVDATLAADPDAKLERGLSAGGTVAGAAIGTGALVTSGIVAWIQVPGVPTLVQPVLLILALQLAGFAALALLVREAPHPDGKRSLLASVRDVPRVIAEGAGIVRRSRVLLCLLGVSLCWGFGMVTFEVLMPVRLSELVGGPERAAELAGPVGAAAWFVNALGAGAIPLLTARIGVGRTAAVLPLLQGAAIVTMGLVAGPAGVIVAHLVCYTAHGARGPVSMTLLHREVTSEHRSTVMSMSSMVWQPAGALGQIVLTQVATGVSTGFAIVVGGVVLAMAAPLYLPAIRAERREPAPV</sequence>
<feature type="transmembrane region" description="Helical" evidence="5">
    <location>
        <begin position="381"/>
        <end position="400"/>
    </location>
</feature>
<dbReference type="CDD" id="cd06174">
    <property type="entry name" value="MFS"/>
    <property type="match status" value="1"/>
</dbReference>
<proteinExistence type="predicted"/>
<dbReference type="EMBL" id="JBHSIS010000025">
    <property type="protein sequence ID" value="MFC4859075.1"/>
    <property type="molecule type" value="Genomic_DNA"/>
</dbReference>
<evidence type="ECO:0000256" key="4">
    <source>
        <dbReference type="ARBA" id="ARBA00023136"/>
    </source>
</evidence>
<feature type="transmembrane region" description="Helical" evidence="5">
    <location>
        <begin position="225"/>
        <end position="247"/>
    </location>
</feature>
<protein>
    <submittedName>
        <fullName evidence="6">MFS transporter</fullName>
    </submittedName>
</protein>
<reference evidence="7" key="1">
    <citation type="journal article" date="2019" name="Int. J. Syst. Evol. Microbiol.">
        <title>The Global Catalogue of Microorganisms (GCM) 10K type strain sequencing project: providing services to taxonomists for standard genome sequencing and annotation.</title>
        <authorList>
            <consortium name="The Broad Institute Genomics Platform"/>
            <consortium name="The Broad Institute Genome Sequencing Center for Infectious Disease"/>
            <person name="Wu L."/>
            <person name="Ma J."/>
        </authorList>
    </citation>
    <scope>NUCLEOTIDE SEQUENCE [LARGE SCALE GENOMIC DNA]</scope>
    <source>
        <strain evidence="7">ZS-22-S1</strain>
    </source>
</reference>
<dbReference type="PANTHER" id="PTHR23530">
    <property type="entry name" value="TRANSPORT PROTEIN-RELATED"/>
    <property type="match status" value="1"/>
</dbReference>
<dbReference type="InterPro" id="IPR011701">
    <property type="entry name" value="MFS"/>
</dbReference>
<dbReference type="SUPFAM" id="SSF103473">
    <property type="entry name" value="MFS general substrate transporter"/>
    <property type="match status" value="1"/>
</dbReference>
<feature type="transmembrane region" description="Helical" evidence="5">
    <location>
        <begin position="12"/>
        <end position="31"/>
    </location>
</feature>
<evidence type="ECO:0000313" key="7">
    <source>
        <dbReference type="Proteomes" id="UP001595859"/>
    </source>
</evidence>
<dbReference type="Gene3D" id="1.20.1250.20">
    <property type="entry name" value="MFS general substrate transporter like domains"/>
    <property type="match status" value="1"/>
</dbReference>
<feature type="transmembrane region" description="Helical" evidence="5">
    <location>
        <begin position="140"/>
        <end position="162"/>
    </location>
</feature>
<feature type="transmembrane region" description="Helical" evidence="5">
    <location>
        <begin position="298"/>
        <end position="325"/>
    </location>
</feature>
<evidence type="ECO:0000256" key="2">
    <source>
        <dbReference type="ARBA" id="ARBA00022692"/>
    </source>
</evidence>
<comment type="caution">
    <text evidence="6">The sequence shown here is derived from an EMBL/GenBank/DDBJ whole genome shotgun (WGS) entry which is preliminary data.</text>
</comment>
<keyword evidence="7" id="KW-1185">Reference proteome</keyword>
<keyword evidence="3 5" id="KW-1133">Transmembrane helix</keyword>
<dbReference type="InterPro" id="IPR005829">
    <property type="entry name" value="Sugar_transporter_CS"/>
</dbReference>
<evidence type="ECO:0000256" key="3">
    <source>
        <dbReference type="ARBA" id="ARBA00022989"/>
    </source>
</evidence>
<organism evidence="6 7">
    <name type="scientific">Actinophytocola glycyrrhizae</name>
    <dbReference type="NCBI Taxonomy" id="2044873"/>
    <lineage>
        <taxon>Bacteria</taxon>
        <taxon>Bacillati</taxon>
        <taxon>Actinomycetota</taxon>
        <taxon>Actinomycetes</taxon>
        <taxon>Pseudonocardiales</taxon>
        <taxon>Pseudonocardiaceae</taxon>
    </lineage>
</organism>
<comment type="subcellular location">
    <subcellularLocation>
        <location evidence="1">Membrane</location>
        <topology evidence="1">Multi-pass membrane protein</topology>
    </subcellularLocation>
</comment>
<evidence type="ECO:0000256" key="5">
    <source>
        <dbReference type="SAM" id="Phobius"/>
    </source>
</evidence>
<dbReference type="Pfam" id="PF07690">
    <property type="entry name" value="MFS_1"/>
    <property type="match status" value="1"/>
</dbReference>
<dbReference type="PANTHER" id="PTHR23530:SF1">
    <property type="entry name" value="PERMEASE, MAJOR FACILITATOR SUPERFAMILY-RELATED"/>
    <property type="match status" value="1"/>
</dbReference>
<gene>
    <name evidence="6" type="ORF">ACFPCV_36735</name>
</gene>
<dbReference type="RefSeq" id="WP_378061923.1">
    <property type="nucleotide sequence ID" value="NZ_JBHSIS010000025.1"/>
</dbReference>
<feature type="transmembrane region" description="Helical" evidence="5">
    <location>
        <begin position="78"/>
        <end position="102"/>
    </location>
</feature>
<keyword evidence="2 5" id="KW-0812">Transmembrane</keyword>
<keyword evidence="4 5" id="KW-0472">Membrane</keyword>
<feature type="transmembrane region" description="Helical" evidence="5">
    <location>
        <begin position="168"/>
        <end position="190"/>
    </location>
</feature>
<accession>A0ABV9SF84</accession>
<dbReference type="InterPro" id="IPR053160">
    <property type="entry name" value="MFS_DHA3_Transporter"/>
</dbReference>